<comment type="subcellular location">
    <subcellularLocation>
        <location evidence="1">Cell membrane</location>
        <topology evidence="1">Multi-pass membrane protein</topology>
    </subcellularLocation>
</comment>
<keyword evidence="10" id="KW-0347">Helicase</keyword>
<dbReference type="InterPro" id="IPR003439">
    <property type="entry name" value="ABC_transporter-like_ATP-bd"/>
</dbReference>
<dbReference type="InterPro" id="IPR036640">
    <property type="entry name" value="ABC1_TM_sf"/>
</dbReference>
<feature type="transmembrane region" description="Helical" evidence="7">
    <location>
        <begin position="159"/>
        <end position="174"/>
    </location>
</feature>
<dbReference type="InterPro" id="IPR011527">
    <property type="entry name" value="ABC1_TM_dom"/>
</dbReference>
<dbReference type="SMART" id="SM00382">
    <property type="entry name" value="AAA"/>
    <property type="match status" value="1"/>
</dbReference>
<feature type="transmembrane region" description="Helical" evidence="7">
    <location>
        <begin position="134"/>
        <end position="153"/>
    </location>
</feature>
<dbReference type="SUPFAM" id="SSF90123">
    <property type="entry name" value="ABC transporter transmembrane region"/>
    <property type="match status" value="1"/>
</dbReference>
<keyword evidence="3" id="KW-0547">Nucleotide-binding</keyword>
<dbReference type="CDD" id="cd07346">
    <property type="entry name" value="ABC_6TM_exporters"/>
    <property type="match status" value="1"/>
</dbReference>
<protein>
    <submittedName>
        <fullName evidence="10">Helicase</fullName>
    </submittedName>
</protein>
<reference evidence="11" key="1">
    <citation type="journal article" date="2019" name="Int. J. Syst. Evol. Microbiol.">
        <title>The Global Catalogue of Microorganisms (GCM) 10K type strain sequencing project: providing services to taxonomists for standard genome sequencing and annotation.</title>
        <authorList>
            <consortium name="The Broad Institute Genomics Platform"/>
            <consortium name="The Broad Institute Genome Sequencing Center for Infectious Disease"/>
            <person name="Wu L."/>
            <person name="Ma J."/>
        </authorList>
    </citation>
    <scope>NUCLEOTIDE SEQUENCE [LARGE SCALE GENOMIC DNA]</scope>
    <source>
        <strain evidence="11">JCM 14370</strain>
    </source>
</reference>
<feature type="transmembrane region" description="Helical" evidence="7">
    <location>
        <begin position="56"/>
        <end position="73"/>
    </location>
</feature>
<dbReference type="InterPro" id="IPR003593">
    <property type="entry name" value="AAA+_ATPase"/>
</dbReference>
<sequence length="584" mass="65635">MQRYLNILGQYLRPLKGKVAVLMLAMLAGIGLQLWIPQVTRDFIDAATQKAPEGTLIHLAVLFLVFALLNQAFSTLSTYLSADIGWTTTNRLRVDLFRRVLRLDMRFHKDRTPGELIERIDGDVTSISNFFSQFVVRVTSSVLLAAGTLILLWREDWRVGLIITAYVVVIFFVLQKRAEVAVPATRLEREASASMFGFIEERLAGLDDIRANGAGRYTMHRMHHVAKDWLQKNLTSWYMRSTIWTSMMVLFSLGYCLTLGVGVYFFQQGLITLGTVYLFFNYMRMLEAPLDEITRQMQEFQKASAGILRVEELQQEKLDIEDHGTQHLPAGALGVDFEGLTFAYGEHLVLKNLSFQLKAGEVLGLLGRTGSGKSTLVRLLFRLYDPTTGTLKLGGLNSKDVPLSELRQKVGMVTQDVQLFHATIRENLTFFDPAIPDSKIHQVLKELAMDEWVSGLPEGLDTRLQANGAGLSAGESQLLAFARVFLQDPGLVILDEPSSRLDPATERHLNQAISRLLQGRTGIIIAHRLDTVERTDKIMVLSQGEILEFGERETLKNTPSSRYAQMLKVSRADNLEEQLETLGV</sequence>
<dbReference type="RefSeq" id="WP_189005909.1">
    <property type="nucleotide sequence ID" value="NZ_BMOD01000021.1"/>
</dbReference>
<dbReference type="InterPro" id="IPR027417">
    <property type="entry name" value="P-loop_NTPase"/>
</dbReference>
<dbReference type="PANTHER" id="PTHR43394">
    <property type="entry name" value="ATP-DEPENDENT PERMEASE MDL1, MITOCHONDRIAL"/>
    <property type="match status" value="1"/>
</dbReference>
<keyword evidence="10" id="KW-0378">Hydrolase</keyword>
<dbReference type="InterPro" id="IPR039421">
    <property type="entry name" value="Type_1_exporter"/>
</dbReference>
<feature type="domain" description="ABC transporter" evidence="8">
    <location>
        <begin position="335"/>
        <end position="568"/>
    </location>
</feature>
<name>A0ABQ2DD53_9DEIO</name>
<evidence type="ECO:0000256" key="5">
    <source>
        <dbReference type="ARBA" id="ARBA00022989"/>
    </source>
</evidence>
<dbReference type="PANTHER" id="PTHR43394:SF1">
    <property type="entry name" value="ATP-BINDING CASSETTE SUB-FAMILY B MEMBER 10, MITOCHONDRIAL"/>
    <property type="match status" value="1"/>
</dbReference>
<dbReference type="Proteomes" id="UP000632222">
    <property type="component" value="Unassembled WGS sequence"/>
</dbReference>
<evidence type="ECO:0000256" key="1">
    <source>
        <dbReference type="ARBA" id="ARBA00004651"/>
    </source>
</evidence>
<dbReference type="SUPFAM" id="SSF52540">
    <property type="entry name" value="P-loop containing nucleoside triphosphate hydrolases"/>
    <property type="match status" value="1"/>
</dbReference>
<organism evidence="10 11">
    <name type="scientific">Deinococcus roseus</name>
    <dbReference type="NCBI Taxonomy" id="392414"/>
    <lineage>
        <taxon>Bacteria</taxon>
        <taxon>Thermotogati</taxon>
        <taxon>Deinococcota</taxon>
        <taxon>Deinococci</taxon>
        <taxon>Deinococcales</taxon>
        <taxon>Deinococcaceae</taxon>
        <taxon>Deinococcus</taxon>
    </lineage>
</organism>
<dbReference type="PROSITE" id="PS50893">
    <property type="entry name" value="ABC_TRANSPORTER_2"/>
    <property type="match status" value="1"/>
</dbReference>
<dbReference type="PROSITE" id="PS50929">
    <property type="entry name" value="ABC_TM1F"/>
    <property type="match status" value="1"/>
</dbReference>
<evidence type="ECO:0000259" key="8">
    <source>
        <dbReference type="PROSITE" id="PS50893"/>
    </source>
</evidence>
<dbReference type="Pfam" id="PF00664">
    <property type="entry name" value="ABC_membrane"/>
    <property type="match status" value="1"/>
</dbReference>
<dbReference type="InterPro" id="IPR017871">
    <property type="entry name" value="ABC_transporter-like_CS"/>
</dbReference>
<accession>A0ABQ2DD53</accession>
<evidence type="ECO:0000256" key="2">
    <source>
        <dbReference type="ARBA" id="ARBA00022692"/>
    </source>
</evidence>
<gene>
    <name evidence="10" type="ORF">GCM10008938_40400</name>
</gene>
<feature type="transmembrane region" description="Helical" evidence="7">
    <location>
        <begin position="20"/>
        <end position="36"/>
    </location>
</feature>
<evidence type="ECO:0000259" key="9">
    <source>
        <dbReference type="PROSITE" id="PS50929"/>
    </source>
</evidence>
<evidence type="ECO:0000256" key="3">
    <source>
        <dbReference type="ARBA" id="ARBA00022741"/>
    </source>
</evidence>
<keyword evidence="11" id="KW-1185">Reference proteome</keyword>
<dbReference type="Pfam" id="PF00005">
    <property type="entry name" value="ABC_tran"/>
    <property type="match status" value="1"/>
</dbReference>
<keyword evidence="2 7" id="KW-0812">Transmembrane</keyword>
<dbReference type="Gene3D" id="1.20.1560.10">
    <property type="entry name" value="ABC transporter type 1, transmembrane domain"/>
    <property type="match status" value="1"/>
</dbReference>
<keyword evidence="6 7" id="KW-0472">Membrane</keyword>
<evidence type="ECO:0000256" key="7">
    <source>
        <dbReference type="SAM" id="Phobius"/>
    </source>
</evidence>
<evidence type="ECO:0000256" key="6">
    <source>
        <dbReference type="ARBA" id="ARBA00023136"/>
    </source>
</evidence>
<dbReference type="Gene3D" id="3.40.50.300">
    <property type="entry name" value="P-loop containing nucleotide triphosphate hydrolases"/>
    <property type="match status" value="1"/>
</dbReference>
<proteinExistence type="predicted"/>
<feature type="domain" description="ABC transmembrane type-1" evidence="9">
    <location>
        <begin position="20"/>
        <end position="302"/>
    </location>
</feature>
<dbReference type="EMBL" id="BMOD01000021">
    <property type="protein sequence ID" value="GGJ50405.1"/>
    <property type="molecule type" value="Genomic_DNA"/>
</dbReference>
<evidence type="ECO:0000313" key="10">
    <source>
        <dbReference type="EMBL" id="GGJ50405.1"/>
    </source>
</evidence>
<evidence type="ECO:0000256" key="4">
    <source>
        <dbReference type="ARBA" id="ARBA00022840"/>
    </source>
</evidence>
<keyword evidence="4" id="KW-0067">ATP-binding</keyword>
<dbReference type="PROSITE" id="PS00211">
    <property type="entry name" value="ABC_TRANSPORTER_1"/>
    <property type="match status" value="1"/>
</dbReference>
<keyword evidence="5 7" id="KW-1133">Transmembrane helix</keyword>
<evidence type="ECO:0000313" key="11">
    <source>
        <dbReference type="Proteomes" id="UP000632222"/>
    </source>
</evidence>
<comment type="caution">
    <text evidence="10">The sequence shown here is derived from an EMBL/GenBank/DDBJ whole genome shotgun (WGS) entry which is preliminary data.</text>
</comment>
<dbReference type="GO" id="GO:0004386">
    <property type="term" value="F:helicase activity"/>
    <property type="evidence" value="ECO:0007669"/>
    <property type="project" value="UniProtKB-KW"/>
</dbReference>